<gene>
    <name evidence="7" type="primary">citZ</name>
    <name evidence="7" type="ORF">EPICR_220002</name>
</gene>
<dbReference type="PANTHER" id="PTHR11739">
    <property type="entry name" value="CITRATE SYNTHASE"/>
    <property type="match status" value="1"/>
</dbReference>
<evidence type="ECO:0000256" key="1">
    <source>
        <dbReference type="ARBA" id="ARBA00004751"/>
    </source>
</evidence>
<dbReference type="GO" id="GO:0006099">
    <property type="term" value="P:tricarboxylic acid cycle"/>
    <property type="evidence" value="ECO:0007669"/>
    <property type="project" value="UniProtKB-UniPathway"/>
</dbReference>
<sequence length="390" mass="42596">MDKCEPILNTGLRGFSVATTQISDVDGKRGRLIYRGYPVKDLAGAVSFEETACLLLHEKLPSQSELKDFDTALKKERAVAPEILTAMEKMPADALPMDILQGCVSMLAAFDPDIADESPEAAMRMSMRLIAKMSTLCAAWDRIRNGKKPVDPSPDLGHGANFLYMLTGETPDGHTASFFDTALTLHAEHSFNASTFTARQVASTKAHVYASISAAMGSLSGPLHGGANTRVMKMLMEIGSADRVDDHVKNVLETGGVIMGLGHAVYQVDDPRAHILEPMSRELGEAAGDPKWHTLSKALEKKGKAAFKEKKGKDIFVNVDFYSASLYHYMKIPMDMFTPVFAAARVAGWAAHVLEERFAGASDKPVLYRPESEYIGEYCGEEDCKLPEEN</sequence>
<feature type="active site" evidence="6">
    <location>
        <position position="320"/>
    </location>
</feature>
<dbReference type="EMBL" id="CAACVI010000015">
    <property type="protein sequence ID" value="VEN74015.1"/>
    <property type="molecule type" value="Genomic_DNA"/>
</dbReference>
<accession>A0A484HMA8</accession>
<comment type="similarity">
    <text evidence="2 5">Belongs to the citrate synthase family.</text>
</comment>
<feature type="active site" evidence="6">
    <location>
        <position position="263"/>
    </location>
</feature>
<keyword evidence="7" id="KW-0012">Acyltransferase</keyword>
<dbReference type="Pfam" id="PF00285">
    <property type="entry name" value="Citrate_synt"/>
    <property type="match status" value="1"/>
</dbReference>
<dbReference type="PANTHER" id="PTHR11739:SF4">
    <property type="entry name" value="CITRATE SYNTHASE, PEROXISOMAL"/>
    <property type="match status" value="1"/>
</dbReference>
<evidence type="ECO:0000313" key="7">
    <source>
        <dbReference type="EMBL" id="VEN74015.1"/>
    </source>
</evidence>
<evidence type="ECO:0000256" key="3">
    <source>
        <dbReference type="ARBA" id="ARBA00022679"/>
    </source>
</evidence>
<dbReference type="PIRSF" id="PIRSF001369">
    <property type="entry name" value="Citrate_synth"/>
    <property type="match status" value="1"/>
</dbReference>
<dbReference type="InterPro" id="IPR016143">
    <property type="entry name" value="Citrate_synth-like_sm_a-sub"/>
</dbReference>
<keyword evidence="3 5" id="KW-0808">Transferase</keyword>
<dbReference type="InterPro" id="IPR016142">
    <property type="entry name" value="Citrate_synth-like_lrg_a-sub"/>
</dbReference>
<dbReference type="Gene3D" id="1.10.580.10">
    <property type="entry name" value="Citrate Synthase, domain 1"/>
    <property type="match status" value="1"/>
</dbReference>
<protein>
    <recommendedName>
        <fullName evidence="5">Citrate synthase</fullName>
    </recommendedName>
</protein>
<dbReference type="Gene3D" id="1.10.230.10">
    <property type="entry name" value="Cytochrome P450-Terp, domain 2"/>
    <property type="match status" value="1"/>
</dbReference>
<dbReference type="SUPFAM" id="SSF48256">
    <property type="entry name" value="Citrate synthase"/>
    <property type="match status" value="1"/>
</dbReference>
<dbReference type="PRINTS" id="PR00143">
    <property type="entry name" value="CITRTSNTHASE"/>
</dbReference>
<dbReference type="GO" id="GO:0005975">
    <property type="term" value="P:carbohydrate metabolic process"/>
    <property type="evidence" value="ECO:0007669"/>
    <property type="project" value="TreeGrafter"/>
</dbReference>
<evidence type="ECO:0000256" key="6">
    <source>
        <dbReference type="PIRSR" id="PIRSR001369-1"/>
    </source>
</evidence>
<comment type="catalytic activity">
    <reaction evidence="4">
        <text>oxaloacetate + acetyl-CoA + H2O = citrate + CoA + H(+)</text>
        <dbReference type="Rhea" id="RHEA:16845"/>
        <dbReference type="ChEBI" id="CHEBI:15377"/>
        <dbReference type="ChEBI" id="CHEBI:15378"/>
        <dbReference type="ChEBI" id="CHEBI:16452"/>
        <dbReference type="ChEBI" id="CHEBI:16947"/>
        <dbReference type="ChEBI" id="CHEBI:57287"/>
        <dbReference type="ChEBI" id="CHEBI:57288"/>
        <dbReference type="EC" id="2.3.3.16"/>
    </reaction>
</comment>
<proteinExistence type="inferred from homology"/>
<dbReference type="InterPro" id="IPR024176">
    <property type="entry name" value="Citrate_synthase_bac-typ"/>
</dbReference>
<dbReference type="InterPro" id="IPR002020">
    <property type="entry name" value="Citrate_synthase"/>
</dbReference>
<name>A0A484HMA8_9BACT</name>
<reference evidence="7" key="1">
    <citation type="submission" date="2019-01" db="EMBL/GenBank/DDBJ databases">
        <authorList>
            <consortium name="Genoscope - CEA"/>
            <person name="William W."/>
        </authorList>
    </citation>
    <scope>NUCLEOTIDE SEQUENCE</scope>
    <source>
        <strain evidence="7">CR-1</strain>
    </source>
</reference>
<dbReference type="AlphaFoldDB" id="A0A484HMA8"/>
<dbReference type="UniPathway" id="UPA00223">
    <property type="reaction ID" value="UER00717"/>
</dbReference>
<evidence type="ECO:0000256" key="2">
    <source>
        <dbReference type="ARBA" id="ARBA00010566"/>
    </source>
</evidence>
<dbReference type="GO" id="GO:0036440">
    <property type="term" value="F:citrate synthase activity"/>
    <property type="evidence" value="ECO:0007669"/>
    <property type="project" value="UniProtKB-EC"/>
</dbReference>
<dbReference type="InterPro" id="IPR036969">
    <property type="entry name" value="Citrate_synthase_sf"/>
</dbReference>
<evidence type="ECO:0000256" key="4">
    <source>
        <dbReference type="ARBA" id="ARBA00049288"/>
    </source>
</evidence>
<organism evidence="7">
    <name type="scientific">uncultured Desulfobacteraceae bacterium</name>
    <dbReference type="NCBI Taxonomy" id="218296"/>
    <lineage>
        <taxon>Bacteria</taxon>
        <taxon>Pseudomonadati</taxon>
        <taxon>Thermodesulfobacteriota</taxon>
        <taxon>Desulfobacteria</taxon>
        <taxon>Desulfobacterales</taxon>
        <taxon>Desulfobacteraceae</taxon>
        <taxon>environmental samples</taxon>
    </lineage>
</organism>
<comment type="pathway">
    <text evidence="1">Carbohydrate metabolism; tricarboxylic acid cycle; isocitrate from oxaloacetate: step 1/2.</text>
</comment>
<evidence type="ECO:0000256" key="5">
    <source>
        <dbReference type="PIRNR" id="PIRNR001369"/>
    </source>
</evidence>